<sequence length="1098" mass="126374">MPKIKPGHKGIRQSIIAPYFLKRSDKPHVDLHEFIAMGCTVPVSTTYPAPWTDPDILSQTNVYRLTWACKFPSLIESVIKSRKRFFLCFIVFCSNILDTDQLVNVYTSFEKECVLVSTFESIYIYRYKIKPAVEYQVSQLTLSHMDSPPKVHLIGSKGILAIGQSGRILYWDDYTSPSLYVDYQTTLSQHELITAVTPVQERQAIMGTSNGNIYLIDYQQHKINVYSFYKQTSLVSYLSDILPFTSKSLECLSNVSKSSILCSGEIVSIAVNNSLIYAAYPDHIIIWEMDQECKVKLLSVISIHQHIKDALARHIPTHVSKHSLKSSLHDLHVIENGHLAILVSYSVPEMNNYVQYAVILLVIDRETLHEDYARLTIQHTASVPYSVIPGTLSRLPSLELGQSLAFVTFDQTVVAVSLDKQSVFEEYAVLKQKDDMVLCTKACRREHVESAIIITKGGTILFEVDVNKIREPAISGNIYATAVDDINERDTLIFKSRLEQFIFYGIREDSFLKFPLRAEHEDVTKAVLAVADEIMQGSELLPKSLDLGFYLEARYVFSSRIIAALITNGLIESVPESERLKLMLNTEYYYFAVQLYETFVSDGSFVKQFSQATQLLLQQDNNDVVRAFLIDYPLNLNQLLDQFFCTFDALVPDSEDTAFYLLKLAELILSLVHRATGYEQRCLNLYDIKDHGDLWMVSAREIMMNVNERIRSYASGHYDNVNEETIVKLKDRLYDISVLLLKYMFNSINKSKGDIRQQRQRAFQNTMRVTIEGLCSCGLFEAAVKLAETYDDLPSIISALENSQLTADEVQAKHTYFAKVYGYDYLNLLVDRLIEHHQEEKILSLSRAVPEYLDQIFENRAMSISWIHHMTQENYEKASQCLRECVKKETNVYKRCDMLSWMKMLYAVEEQDSPREITAELEFAHMQTEMIDTFNEHLKYMHNEKDDKVEFLLNRCATMMSSQEMDELRGSIRSLLNHESIERMQVIKLLVKLDNVGADISNILTAIQLANCYSYDDEHEEMLKTIWNEVYKRDLHSKYIKHSQLLTSDIQQKTALKETYTYRIVKALHNNTESILPPASLQYDTLNQLYENSLFSML</sequence>
<dbReference type="InterPro" id="IPR037624">
    <property type="entry name" value="Nup133-like"/>
</dbReference>
<dbReference type="GO" id="GO:0016973">
    <property type="term" value="P:poly(A)+ mRNA export from nucleus"/>
    <property type="evidence" value="ECO:0007669"/>
    <property type="project" value="TreeGrafter"/>
</dbReference>
<keyword evidence="3" id="KW-0813">Transport</keyword>
<dbReference type="PANTHER" id="PTHR13405">
    <property type="entry name" value="NUCLEAR PORE COMPLEX PROTEIN NUP133"/>
    <property type="match status" value="1"/>
</dbReference>
<evidence type="ECO:0000256" key="2">
    <source>
        <dbReference type="ARBA" id="ARBA00005569"/>
    </source>
</evidence>
<gene>
    <name evidence="5" type="ORF">BCV71DRAFT_57877</name>
</gene>
<evidence type="ECO:0000256" key="4">
    <source>
        <dbReference type="ARBA" id="ARBA00023242"/>
    </source>
</evidence>
<dbReference type="GO" id="GO:0000972">
    <property type="term" value="P:transcription-dependent tethering of RNA polymerase II gene DNA at nuclear periphery"/>
    <property type="evidence" value="ECO:0007669"/>
    <property type="project" value="TreeGrafter"/>
</dbReference>
<comment type="similarity">
    <text evidence="2">Belongs to the nucleoporin Nup133 family.</text>
</comment>
<evidence type="ECO:0000256" key="3">
    <source>
        <dbReference type="ARBA" id="ARBA00022448"/>
    </source>
</evidence>
<dbReference type="EMBL" id="KV921281">
    <property type="protein sequence ID" value="ORE21280.1"/>
    <property type="molecule type" value="Genomic_DNA"/>
</dbReference>
<protein>
    <submittedName>
        <fullName evidence="5">Uncharacterized protein</fullName>
    </submittedName>
</protein>
<name>A0A1X0SAH1_RHIZD</name>
<dbReference type="Proteomes" id="UP000242381">
    <property type="component" value="Unassembled WGS sequence"/>
</dbReference>
<dbReference type="Gene3D" id="1.20.58.1380">
    <property type="match status" value="1"/>
</dbReference>
<reference evidence="5 6" key="1">
    <citation type="journal article" date="2016" name="Proc. Natl. Acad. Sci. U.S.A.">
        <title>Lipid metabolic changes in an early divergent fungus govern the establishment of a mutualistic symbiosis with endobacteria.</title>
        <authorList>
            <person name="Lastovetsky O.A."/>
            <person name="Gaspar M.L."/>
            <person name="Mondo S.J."/>
            <person name="LaButti K.M."/>
            <person name="Sandor L."/>
            <person name="Grigoriev I.V."/>
            <person name="Henry S.A."/>
            <person name="Pawlowska T.E."/>
        </authorList>
    </citation>
    <scope>NUCLEOTIDE SEQUENCE [LARGE SCALE GENOMIC DNA]</scope>
    <source>
        <strain evidence="5 6">ATCC 11559</strain>
    </source>
</reference>
<evidence type="ECO:0000313" key="5">
    <source>
        <dbReference type="EMBL" id="ORE21280.1"/>
    </source>
</evidence>
<dbReference type="AlphaFoldDB" id="A0A1X0SAH1"/>
<dbReference type="VEuPathDB" id="FungiDB:BCV72DRAFT_307762"/>
<dbReference type="InterPro" id="IPR015943">
    <property type="entry name" value="WD40/YVTN_repeat-like_dom_sf"/>
</dbReference>
<dbReference type="GO" id="GO:0006606">
    <property type="term" value="P:protein import into nucleus"/>
    <property type="evidence" value="ECO:0007669"/>
    <property type="project" value="TreeGrafter"/>
</dbReference>
<keyword evidence="4" id="KW-0539">Nucleus</keyword>
<dbReference type="Gene3D" id="2.130.10.10">
    <property type="entry name" value="YVTN repeat-like/Quinoprotein amine dehydrogenase"/>
    <property type="match status" value="1"/>
</dbReference>
<dbReference type="OMA" id="SAKACEH"/>
<evidence type="ECO:0000256" key="1">
    <source>
        <dbReference type="ARBA" id="ARBA00004123"/>
    </source>
</evidence>
<dbReference type="PANTHER" id="PTHR13405:SF11">
    <property type="entry name" value="NUCLEAR PORE COMPLEX PROTEIN NUP133"/>
    <property type="match status" value="1"/>
</dbReference>
<dbReference type="GO" id="GO:0031080">
    <property type="term" value="C:nuclear pore outer ring"/>
    <property type="evidence" value="ECO:0007669"/>
    <property type="project" value="TreeGrafter"/>
</dbReference>
<dbReference type="SUPFAM" id="SSF117289">
    <property type="entry name" value="Nucleoporin domain"/>
    <property type="match status" value="1"/>
</dbReference>
<dbReference type="GO" id="GO:0017056">
    <property type="term" value="F:structural constituent of nuclear pore"/>
    <property type="evidence" value="ECO:0007669"/>
    <property type="project" value="InterPro"/>
</dbReference>
<proteinExistence type="inferred from homology"/>
<organism evidence="5 6">
    <name type="scientific">Rhizopus microsporus</name>
    <dbReference type="NCBI Taxonomy" id="58291"/>
    <lineage>
        <taxon>Eukaryota</taxon>
        <taxon>Fungi</taxon>
        <taxon>Fungi incertae sedis</taxon>
        <taxon>Mucoromycota</taxon>
        <taxon>Mucoromycotina</taxon>
        <taxon>Mucoromycetes</taxon>
        <taxon>Mucorales</taxon>
        <taxon>Mucorineae</taxon>
        <taxon>Rhizopodaceae</taxon>
        <taxon>Rhizopus</taxon>
    </lineage>
</organism>
<accession>A0A1X0SAH1</accession>
<evidence type="ECO:0000313" key="6">
    <source>
        <dbReference type="Proteomes" id="UP000242381"/>
    </source>
</evidence>
<comment type="subcellular location">
    <subcellularLocation>
        <location evidence="1">Nucleus</location>
    </subcellularLocation>
</comment>